<evidence type="ECO:0000313" key="2">
    <source>
        <dbReference type="EMBL" id="KAF9733365.1"/>
    </source>
</evidence>
<feature type="compositionally biased region" description="Polar residues" evidence="1">
    <location>
        <begin position="41"/>
        <end position="52"/>
    </location>
</feature>
<feature type="compositionally biased region" description="Polar residues" evidence="1">
    <location>
        <begin position="1"/>
        <end position="33"/>
    </location>
</feature>
<evidence type="ECO:0000313" key="3">
    <source>
        <dbReference type="Proteomes" id="UP000756921"/>
    </source>
</evidence>
<comment type="caution">
    <text evidence="2">The sequence shown here is derived from an EMBL/GenBank/DDBJ whole genome shotgun (WGS) entry which is preliminary data.</text>
</comment>
<accession>A0A9P6GE38</accession>
<reference evidence="2" key="1">
    <citation type="journal article" date="2020" name="Mol. Plant Microbe Interact.">
        <title>Genome Sequence of the Biocontrol Agent Coniothyrium minitans strain Conio (IMI 134523).</title>
        <authorList>
            <person name="Patel D."/>
            <person name="Shittu T.A."/>
            <person name="Baroncelli R."/>
            <person name="Muthumeenakshi S."/>
            <person name="Osborne T.H."/>
            <person name="Janganan T.K."/>
            <person name="Sreenivasaprasad S."/>
        </authorList>
    </citation>
    <scope>NUCLEOTIDE SEQUENCE</scope>
    <source>
        <strain evidence="2">Conio</strain>
    </source>
</reference>
<feature type="compositionally biased region" description="Polar residues" evidence="1">
    <location>
        <begin position="60"/>
        <end position="73"/>
    </location>
</feature>
<evidence type="ECO:0000256" key="1">
    <source>
        <dbReference type="SAM" id="MobiDB-lite"/>
    </source>
</evidence>
<name>A0A9P6GE38_9PLEO</name>
<dbReference type="Proteomes" id="UP000756921">
    <property type="component" value="Unassembled WGS sequence"/>
</dbReference>
<feature type="region of interest" description="Disordered" evidence="1">
    <location>
        <begin position="1"/>
        <end position="117"/>
    </location>
</feature>
<dbReference type="EMBL" id="WJXW01000009">
    <property type="protein sequence ID" value="KAF9733365.1"/>
    <property type="molecule type" value="Genomic_DNA"/>
</dbReference>
<dbReference type="AlphaFoldDB" id="A0A9P6GE38"/>
<sequence>MGRAETSYTRRAQKNPTTKTHTYSPPSPQSKNLLQRPDAKQTPSTPSTQEHPPTSPSAPLDSQNPLPSLTPQARQHPHTDGRPPPRPQLTFLKLVPLGPRPRRKRRRNPPLDFETLRRSAPIAEDPLYLEADMHTLRALRPRTRRTKSSVNVPATRPKLATAMPRAYATENEVVGKGRQKDGSGAWAEGGSWGTMREGYTERCDAMAWRRGGTRALCSAGCGLAVLYEPMGALLAPGCDLPVCSRHGLRRWAQGDGEVG</sequence>
<gene>
    <name evidence="2" type="ORF">PMIN01_09048</name>
</gene>
<protein>
    <submittedName>
        <fullName evidence="2">Uncharacterized protein</fullName>
    </submittedName>
</protein>
<proteinExistence type="predicted"/>
<keyword evidence="3" id="KW-1185">Reference proteome</keyword>
<organism evidence="2 3">
    <name type="scientific">Paraphaeosphaeria minitans</name>
    <dbReference type="NCBI Taxonomy" id="565426"/>
    <lineage>
        <taxon>Eukaryota</taxon>
        <taxon>Fungi</taxon>
        <taxon>Dikarya</taxon>
        <taxon>Ascomycota</taxon>
        <taxon>Pezizomycotina</taxon>
        <taxon>Dothideomycetes</taxon>
        <taxon>Pleosporomycetidae</taxon>
        <taxon>Pleosporales</taxon>
        <taxon>Massarineae</taxon>
        <taxon>Didymosphaeriaceae</taxon>
        <taxon>Paraphaeosphaeria</taxon>
    </lineage>
</organism>